<keyword evidence="1" id="KW-1185">Reference proteome</keyword>
<evidence type="ECO:0000313" key="1">
    <source>
        <dbReference type="Proteomes" id="UP000887575"/>
    </source>
</evidence>
<dbReference type="WBParaSite" id="MBELARI_LOCUS1087">
    <property type="protein sequence ID" value="MBELARI_LOCUS1087"/>
    <property type="gene ID" value="MBELARI_LOCUS1087"/>
</dbReference>
<evidence type="ECO:0000313" key="2">
    <source>
        <dbReference type="WBParaSite" id="MBELARI_LOCUS1087"/>
    </source>
</evidence>
<accession>A0AAF3EAC4</accession>
<reference evidence="2" key="1">
    <citation type="submission" date="2024-02" db="UniProtKB">
        <authorList>
            <consortium name="WormBaseParasite"/>
        </authorList>
    </citation>
    <scope>IDENTIFICATION</scope>
</reference>
<name>A0AAF3EAC4_9BILA</name>
<dbReference type="Proteomes" id="UP000887575">
    <property type="component" value="Unassembled WGS sequence"/>
</dbReference>
<dbReference type="AlphaFoldDB" id="A0AAF3EAC4"/>
<protein>
    <submittedName>
        <fullName evidence="2">Uncharacterized protein</fullName>
    </submittedName>
</protein>
<proteinExistence type="predicted"/>
<sequence>MDLLNTVGPWEPFTKDQTTVVINCSMRTLQCDSYSVALIDINNGIKGKYGLSTTSMSLLCKNGQWTYDGNVVTTIGCKNCVLGFC</sequence>
<organism evidence="1 2">
    <name type="scientific">Mesorhabditis belari</name>
    <dbReference type="NCBI Taxonomy" id="2138241"/>
    <lineage>
        <taxon>Eukaryota</taxon>
        <taxon>Metazoa</taxon>
        <taxon>Ecdysozoa</taxon>
        <taxon>Nematoda</taxon>
        <taxon>Chromadorea</taxon>
        <taxon>Rhabditida</taxon>
        <taxon>Rhabditina</taxon>
        <taxon>Rhabditomorpha</taxon>
        <taxon>Rhabditoidea</taxon>
        <taxon>Rhabditidae</taxon>
        <taxon>Mesorhabditinae</taxon>
        <taxon>Mesorhabditis</taxon>
    </lineage>
</organism>